<feature type="domain" description="Peptidase M20 dimerisation" evidence="4">
    <location>
        <begin position="251"/>
        <end position="405"/>
    </location>
</feature>
<keyword evidence="6" id="KW-1185">Reference proteome</keyword>
<dbReference type="GO" id="GO:0046872">
    <property type="term" value="F:metal ion binding"/>
    <property type="evidence" value="ECO:0007669"/>
    <property type="project" value="UniProtKB-KW"/>
</dbReference>
<dbReference type="Pfam" id="PF01546">
    <property type="entry name" value="Peptidase_M20"/>
    <property type="match status" value="1"/>
</dbReference>
<dbReference type="PANTHER" id="PTHR43270:SF8">
    <property type="entry name" value="DI- AND TRIPEPTIDASE DUG2-RELATED"/>
    <property type="match status" value="1"/>
</dbReference>
<keyword evidence="1" id="KW-0645">Protease</keyword>
<dbReference type="Pfam" id="PF07687">
    <property type="entry name" value="M20_dimer"/>
    <property type="match status" value="1"/>
</dbReference>
<dbReference type="Proteomes" id="UP000310017">
    <property type="component" value="Chromosome"/>
</dbReference>
<evidence type="ECO:0000256" key="2">
    <source>
        <dbReference type="ARBA" id="ARBA00022723"/>
    </source>
</evidence>
<gene>
    <name evidence="5" type="ORF">FGM00_11815</name>
</gene>
<dbReference type="KEGG" id="asag:FGM00_11815"/>
<dbReference type="Gene3D" id="3.40.630.10">
    <property type="entry name" value="Zn peptidases"/>
    <property type="match status" value="1"/>
</dbReference>
<dbReference type="InterPro" id="IPR011650">
    <property type="entry name" value="Peptidase_M20_dimer"/>
</dbReference>
<organism evidence="5 6">
    <name type="scientific">Aggregatimonas sangjinii</name>
    <dbReference type="NCBI Taxonomy" id="2583587"/>
    <lineage>
        <taxon>Bacteria</taxon>
        <taxon>Pseudomonadati</taxon>
        <taxon>Bacteroidota</taxon>
        <taxon>Flavobacteriia</taxon>
        <taxon>Flavobacteriales</taxon>
        <taxon>Flavobacteriaceae</taxon>
        <taxon>Aggregatimonas</taxon>
    </lineage>
</organism>
<reference evidence="5 6" key="1">
    <citation type="submission" date="2019-05" db="EMBL/GenBank/DDBJ databases">
        <title>Genome sequencing of F202Z8.</title>
        <authorList>
            <person name="Kwon Y.M."/>
        </authorList>
    </citation>
    <scope>NUCLEOTIDE SEQUENCE [LARGE SCALE GENOMIC DNA]</scope>
    <source>
        <strain evidence="5 6">F202Z8</strain>
    </source>
</reference>
<evidence type="ECO:0000313" key="5">
    <source>
        <dbReference type="EMBL" id="QCX00760.1"/>
    </source>
</evidence>
<evidence type="ECO:0000259" key="4">
    <source>
        <dbReference type="Pfam" id="PF07687"/>
    </source>
</evidence>
<sequence length="523" mass="58133">MKQKSQFSVQIFGLGKFRNRTFCLLFFCCFFGRFISAQRLSSEEIQAAAKDKFSDAIFDLKSFLALRNDGHFPEEVEQNLKWCDSVFSALDFEVKRISTEGAPLLFAEQKISKKAKTILFYLQIDGQPVDSTKWNQPNAFEATLKEKQASDWKTIAFEKLQTEYDADWRIFARSASDSKGPAMAFISALQILQSKKLKPQFNIKVIMDFQEEMGSPHLAPAVVANKELLAADMMLIMDGTRHLSNLPTLCYGARGIATATLRVFGPRTPLHSGQYGNFAPNPIFETAKLLGSLKDENGRVTLAGFYDGISISDSEKKALLQVPENRDSLLLRLGVAGPDAVGDNYQEALQYPTLNIRGLKAAWVGNEVRTIIPAEVIAEIDMRLVPESDGTRLMEALKSHIQAQGYHLVDSLPTDAERRTHPKLASFNYRLGSKPFRTPMDSDTGTFLNTALQKVFGEDIVNMRTTGGSQPIAPFINTLGIPAVSVRIPNPDNNIHSPNENLRLGNFLEGIVTCLAILDQPLD</sequence>
<dbReference type="EMBL" id="CP040710">
    <property type="protein sequence ID" value="QCX00760.1"/>
    <property type="molecule type" value="Genomic_DNA"/>
</dbReference>
<dbReference type="OrthoDB" id="9761532at2"/>
<dbReference type="SUPFAM" id="SSF53187">
    <property type="entry name" value="Zn-dependent exopeptidases"/>
    <property type="match status" value="1"/>
</dbReference>
<dbReference type="PANTHER" id="PTHR43270">
    <property type="entry name" value="BETA-ALA-HIS DIPEPTIDASE"/>
    <property type="match status" value="1"/>
</dbReference>
<dbReference type="RefSeq" id="WP_138853104.1">
    <property type="nucleotide sequence ID" value="NZ_CP040710.1"/>
</dbReference>
<evidence type="ECO:0000256" key="1">
    <source>
        <dbReference type="ARBA" id="ARBA00022670"/>
    </source>
</evidence>
<accession>A0A5B7SV99</accession>
<dbReference type="GO" id="GO:0008233">
    <property type="term" value="F:peptidase activity"/>
    <property type="evidence" value="ECO:0007669"/>
    <property type="project" value="UniProtKB-KW"/>
</dbReference>
<dbReference type="InterPro" id="IPR002933">
    <property type="entry name" value="Peptidase_M20"/>
</dbReference>
<dbReference type="AlphaFoldDB" id="A0A5B7SV99"/>
<keyword evidence="3 5" id="KW-0378">Hydrolase</keyword>
<name>A0A5B7SV99_9FLAO</name>
<dbReference type="InterPro" id="IPR051458">
    <property type="entry name" value="Cyt/Met_Dipeptidase"/>
</dbReference>
<evidence type="ECO:0000256" key="3">
    <source>
        <dbReference type="ARBA" id="ARBA00022801"/>
    </source>
</evidence>
<dbReference type="GO" id="GO:0006508">
    <property type="term" value="P:proteolysis"/>
    <property type="evidence" value="ECO:0007669"/>
    <property type="project" value="UniProtKB-KW"/>
</dbReference>
<dbReference type="Gene3D" id="3.30.70.360">
    <property type="match status" value="1"/>
</dbReference>
<protein>
    <submittedName>
        <fullName evidence="5">M20/M25/M40 family metallo-hydrolase</fullName>
    </submittedName>
</protein>
<proteinExistence type="predicted"/>
<evidence type="ECO:0000313" key="6">
    <source>
        <dbReference type="Proteomes" id="UP000310017"/>
    </source>
</evidence>
<keyword evidence="2" id="KW-0479">Metal-binding</keyword>